<organism evidence="2 4">
    <name type="scientific">Corynebacterium imitans</name>
    <dbReference type="NCBI Taxonomy" id="156978"/>
    <lineage>
        <taxon>Bacteria</taxon>
        <taxon>Bacillati</taxon>
        <taxon>Actinomycetota</taxon>
        <taxon>Actinomycetes</taxon>
        <taxon>Mycobacteriales</taxon>
        <taxon>Corynebacteriaceae</taxon>
        <taxon>Corynebacterium</taxon>
    </lineage>
</organism>
<name>A0A076NIM0_9CORY</name>
<dbReference type="Proteomes" id="UP000215374">
    <property type="component" value="Chromosome 1"/>
</dbReference>
<dbReference type="Gene3D" id="3.40.190.10">
    <property type="entry name" value="Periplasmic binding protein-like II"/>
    <property type="match status" value="1"/>
</dbReference>
<dbReference type="PROSITE" id="PS51257">
    <property type="entry name" value="PROKAR_LIPOPROTEIN"/>
    <property type="match status" value="1"/>
</dbReference>
<proteinExistence type="predicted"/>
<feature type="compositionally biased region" description="Polar residues" evidence="1">
    <location>
        <begin position="230"/>
        <end position="239"/>
    </location>
</feature>
<dbReference type="HOGENOM" id="CLU_084708_0_0_11"/>
<evidence type="ECO:0000313" key="4">
    <source>
        <dbReference type="Proteomes" id="UP000028780"/>
    </source>
</evidence>
<evidence type="ECO:0000313" key="3">
    <source>
        <dbReference type="EMBL" id="SNV66110.1"/>
    </source>
</evidence>
<dbReference type="OrthoDB" id="4423830at2"/>
<evidence type="ECO:0000313" key="2">
    <source>
        <dbReference type="EMBL" id="AIJ33273.1"/>
    </source>
</evidence>
<reference evidence="2 4" key="1">
    <citation type="submission" date="2014-08" db="EMBL/GenBank/DDBJ databases">
        <title>Complete genome sequence of Corynebacterium imitans DSM 44264, isolated from a five-month-old boy with suspected pharyngeal diphtheria.</title>
        <authorList>
            <person name="Mollmann S."/>
            <person name="Albersmeier A."/>
            <person name="Ruckert C."/>
            <person name="Tauch A."/>
        </authorList>
    </citation>
    <scope>NUCLEOTIDE SEQUENCE [LARGE SCALE GENOMIC DNA]</scope>
    <source>
        <strain evidence="2 4">DSM 44264</strain>
    </source>
</reference>
<dbReference type="STRING" id="156978.CIMIT_04620"/>
<accession>A0A076NIM0</accession>
<dbReference type="KEGG" id="cii:CIMIT_04620"/>
<reference evidence="3 5" key="2">
    <citation type="submission" date="2017-06" db="EMBL/GenBank/DDBJ databases">
        <authorList>
            <consortium name="Pathogen Informatics"/>
        </authorList>
    </citation>
    <scope>NUCLEOTIDE SEQUENCE [LARGE SCALE GENOMIC DNA]</scope>
    <source>
        <strain evidence="3 5">NCTC13015</strain>
    </source>
</reference>
<dbReference type="RefSeq" id="WP_038589781.1">
    <property type="nucleotide sequence ID" value="NZ_CP009211.1"/>
</dbReference>
<dbReference type="eggNOG" id="ENOG5030TK4">
    <property type="taxonomic scope" value="Bacteria"/>
</dbReference>
<dbReference type="EMBL" id="CP009211">
    <property type="protein sequence ID" value="AIJ33273.1"/>
    <property type="molecule type" value="Genomic_DNA"/>
</dbReference>
<evidence type="ECO:0000313" key="5">
    <source>
        <dbReference type="Proteomes" id="UP000215374"/>
    </source>
</evidence>
<dbReference type="AlphaFoldDB" id="A0A076NIM0"/>
<keyword evidence="4" id="KW-1185">Reference proteome</keyword>
<protein>
    <submittedName>
        <fullName evidence="3">Putative secreted protein</fullName>
    </submittedName>
</protein>
<gene>
    <name evidence="2" type="ORF">CIMIT_04620</name>
    <name evidence="3" type="ORF">SAMEA4535761_00989</name>
</gene>
<sequence>MRDALRRTTAILVAASGALSLTGCTGSEAFANFGVLQNDGQQTLSIGVNPEDSEQLVVGEIYNQVLAAYGRPVGIAANTNFAQRSAMDTLREDDIDLVVSCTGTLLYDFDRATAETYITDDQEAPQAPNAERADEVYASLVATFPHDIRTVDPSPAQGCADSEAAAAGLPQNFVPLFKEGKLSRREIKRLNFITRVMATKDIEEMAERVDNGELVRDATREWLMEYASINPDNPQTQSTDDAKAEPPV</sequence>
<dbReference type="Proteomes" id="UP000028780">
    <property type="component" value="Chromosome"/>
</dbReference>
<feature type="region of interest" description="Disordered" evidence="1">
    <location>
        <begin position="228"/>
        <end position="248"/>
    </location>
</feature>
<dbReference type="EMBL" id="LT906467">
    <property type="protein sequence ID" value="SNV66110.1"/>
    <property type="molecule type" value="Genomic_DNA"/>
</dbReference>
<evidence type="ECO:0000256" key="1">
    <source>
        <dbReference type="SAM" id="MobiDB-lite"/>
    </source>
</evidence>